<accession>A0A8T9BK83</accession>
<keyword evidence="2" id="KW-1133">Transmembrane helix</keyword>
<comment type="caution">
    <text evidence="3">The sequence shown here is derived from an EMBL/GenBank/DDBJ whole genome shotgun (WGS) entry which is preliminary data.</text>
</comment>
<evidence type="ECO:0000256" key="2">
    <source>
        <dbReference type="SAM" id="Phobius"/>
    </source>
</evidence>
<dbReference type="Proteomes" id="UP000469559">
    <property type="component" value="Unassembled WGS sequence"/>
</dbReference>
<sequence>MAPVIWGLDLKDMQWGKFKGSYMFAPTYHLQKTKMIVYQIAMLSCVISESVGTAALSDYVDQQDGISHRSHGRALVQNNDFIGVASYNIFIGIAVATIFGSGFFFDLFWPERHESQAVKLAWKISAIVISVMALADALAMTVIVATHRAHITGVSSAEAEYWFAANGKPNPIYRKNADCVTSVVLLWPGVIASFASTYIMWKSIQHNDAHGPFAAGYGKGEEASIDMPGSKNTALETGTGTGTGTGLAGAQSVPMNGHAHAGNHGTTGPQPYPAT</sequence>
<reference evidence="3 4" key="1">
    <citation type="submission" date="2018-05" db="EMBL/GenBank/DDBJ databases">
        <title>Whole genome sequencing for identification of molecular markers to develop diagnostic detection tools for the regulated plant pathogen Lachnellula willkommii.</title>
        <authorList>
            <person name="Giroux E."/>
            <person name="Bilodeau G."/>
        </authorList>
    </citation>
    <scope>NUCLEOTIDE SEQUENCE [LARGE SCALE GENOMIC DNA]</scope>
    <source>
        <strain evidence="3 4">CBS 203.66</strain>
    </source>
</reference>
<proteinExistence type="predicted"/>
<keyword evidence="2" id="KW-0812">Transmembrane</keyword>
<protein>
    <submittedName>
        <fullName evidence="3">Uncharacterized protein</fullName>
    </submittedName>
</protein>
<evidence type="ECO:0000256" key="1">
    <source>
        <dbReference type="SAM" id="MobiDB-lite"/>
    </source>
</evidence>
<feature type="transmembrane region" description="Helical" evidence="2">
    <location>
        <begin position="179"/>
        <end position="201"/>
    </location>
</feature>
<dbReference type="OrthoDB" id="3596006at2759"/>
<organism evidence="3 4">
    <name type="scientific">Lachnellula arida</name>
    <dbReference type="NCBI Taxonomy" id="1316785"/>
    <lineage>
        <taxon>Eukaryota</taxon>
        <taxon>Fungi</taxon>
        <taxon>Dikarya</taxon>
        <taxon>Ascomycota</taxon>
        <taxon>Pezizomycotina</taxon>
        <taxon>Leotiomycetes</taxon>
        <taxon>Helotiales</taxon>
        <taxon>Lachnaceae</taxon>
        <taxon>Lachnellula</taxon>
    </lineage>
</organism>
<dbReference type="AlphaFoldDB" id="A0A8T9BK83"/>
<dbReference type="EMBL" id="QGMF01000067">
    <property type="protein sequence ID" value="TVY20175.1"/>
    <property type="molecule type" value="Genomic_DNA"/>
</dbReference>
<feature type="transmembrane region" description="Helical" evidence="2">
    <location>
        <begin position="81"/>
        <end position="104"/>
    </location>
</feature>
<keyword evidence="4" id="KW-1185">Reference proteome</keyword>
<keyword evidence="2" id="KW-0472">Membrane</keyword>
<feature type="transmembrane region" description="Helical" evidence="2">
    <location>
        <begin position="124"/>
        <end position="145"/>
    </location>
</feature>
<feature type="region of interest" description="Disordered" evidence="1">
    <location>
        <begin position="224"/>
        <end position="275"/>
    </location>
</feature>
<feature type="compositionally biased region" description="Low complexity" evidence="1">
    <location>
        <begin position="256"/>
        <end position="268"/>
    </location>
</feature>
<gene>
    <name evidence="3" type="ORF">LARI1_G002996</name>
</gene>
<evidence type="ECO:0000313" key="3">
    <source>
        <dbReference type="EMBL" id="TVY20175.1"/>
    </source>
</evidence>
<name>A0A8T9BK83_9HELO</name>
<evidence type="ECO:0000313" key="4">
    <source>
        <dbReference type="Proteomes" id="UP000469559"/>
    </source>
</evidence>